<gene>
    <name evidence="2" type="ORF">DFR69_106117</name>
</gene>
<accession>A0A317NFZ5</accession>
<sequence length="188" mass="19785">MVTREAEAQAPPRRWVWAMRAATVVAVAAVVAILLNDATEFDLLAGLAAVAALFAAGVVWMVFAPIGCARYRRYGTVLIAPLAVVAGLGAYSVDAPDRVAWWLSKSSLTDAAHGNCAGDGGWYGVVRVRSVLRDDGGCLFRIGDGIGGLAYFPPGGGPPLGDRGAYEPVYTPYDGDWYAFTVDLHGGH</sequence>
<reference evidence="2 3" key="1">
    <citation type="submission" date="2018-05" db="EMBL/GenBank/DDBJ databases">
        <title>Genomic Encyclopedia of Type Strains, Phase IV (KMG-IV): sequencing the most valuable type-strain genomes for metagenomic binning, comparative biology and taxonomic classification.</title>
        <authorList>
            <person name="Goeker M."/>
        </authorList>
    </citation>
    <scope>NUCLEOTIDE SEQUENCE [LARGE SCALE GENOMIC DNA]</scope>
    <source>
        <strain evidence="2 3">DSM 44717</strain>
    </source>
</reference>
<evidence type="ECO:0000313" key="2">
    <source>
        <dbReference type="EMBL" id="PWV74306.1"/>
    </source>
</evidence>
<feature type="transmembrane region" description="Helical" evidence="1">
    <location>
        <begin position="15"/>
        <end position="35"/>
    </location>
</feature>
<keyword evidence="1" id="KW-0812">Transmembrane</keyword>
<dbReference type="Proteomes" id="UP000246410">
    <property type="component" value="Unassembled WGS sequence"/>
</dbReference>
<dbReference type="RefSeq" id="WP_110038773.1">
    <property type="nucleotide sequence ID" value="NZ_QGTL01000006.1"/>
</dbReference>
<feature type="transmembrane region" description="Helical" evidence="1">
    <location>
        <begin position="41"/>
        <end position="63"/>
    </location>
</feature>
<comment type="caution">
    <text evidence="2">The sequence shown here is derived from an EMBL/GenBank/DDBJ whole genome shotgun (WGS) entry which is preliminary data.</text>
</comment>
<keyword evidence="3" id="KW-1185">Reference proteome</keyword>
<evidence type="ECO:0000313" key="3">
    <source>
        <dbReference type="Proteomes" id="UP000246410"/>
    </source>
</evidence>
<dbReference type="EMBL" id="QGTL01000006">
    <property type="protein sequence ID" value="PWV74306.1"/>
    <property type="molecule type" value="Genomic_DNA"/>
</dbReference>
<dbReference type="AlphaFoldDB" id="A0A317NFZ5"/>
<keyword evidence="1" id="KW-1133">Transmembrane helix</keyword>
<evidence type="ECO:0000256" key="1">
    <source>
        <dbReference type="SAM" id="Phobius"/>
    </source>
</evidence>
<protein>
    <submittedName>
        <fullName evidence="2">Uncharacterized protein</fullName>
    </submittedName>
</protein>
<keyword evidence="1" id="KW-0472">Membrane</keyword>
<feature type="transmembrane region" description="Helical" evidence="1">
    <location>
        <begin position="75"/>
        <end position="93"/>
    </location>
</feature>
<organism evidence="2 3">
    <name type="scientific">Nocardia neocaledoniensis</name>
    <dbReference type="NCBI Taxonomy" id="236511"/>
    <lineage>
        <taxon>Bacteria</taxon>
        <taxon>Bacillati</taxon>
        <taxon>Actinomycetota</taxon>
        <taxon>Actinomycetes</taxon>
        <taxon>Mycobacteriales</taxon>
        <taxon>Nocardiaceae</taxon>
        <taxon>Nocardia</taxon>
    </lineage>
</organism>
<proteinExistence type="predicted"/>
<name>A0A317NFZ5_9NOCA</name>